<evidence type="ECO:0000256" key="1">
    <source>
        <dbReference type="ARBA" id="ARBA00022536"/>
    </source>
</evidence>
<dbReference type="PANTHER" id="PTHR11219:SF69">
    <property type="entry name" value="TENEURIN-A"/>
    <property type="match status" value="1"/>
</dbReference>
<dbReference type="InterPro" id="IPR051216">
    <property type="entry name" value="Teneurin"/>
</dbReference>
<dbReference type="SMART" id="SM00181">
    <property type="entry name" value="EGF"/>
    <property type="match status" value="4"/>
</dbReference>
<keyword evidence="5" id="KW-0479">Metal-binding</keyword>
<dbReference type="GO" id="GO:0008270">
    <property type="term" value="F:zinc ion binding"/>
    <property type="evidence" value="ECO:0007669"/>
    <property type="project" value="UniProtKB-KW"/>
</dbReference>
<evidence type="ECO:0000256" key="4">
    <source>
        <dbReference type="PROSITE-ProRule" id="PRU00076"/>
    </source>
</evidence>
<evidence type="ECO:0000256" key="3">
    <source>
        <dbReference type="ARBA" id="ARBA00023157"/>
    </source>
</evidence>
<feature type="disulfide bond" evidence="4">
    <location>
        <begin position="251"/>
        <end position="260"/>
    </location>
</feature>
<dbReference type="PROSITE" id="PS00022">
    <property type="entry name" value="EGF_1"/>
    <property type="match status" value="1"/>
</dbReference>
<dbReference type="STRING" id="478820.A0A196S8E6"/>
<name>A0A196S8E6_BLAHN</name>
<dbReference type="Pfam" id="PF23106">
    <property type="entry name" value="EGF_Teneurin"/>
    <property type="match status" value="1"/>
</dbReference>
<dbReference type="InterPro" id="IPR000742">
    <property type="entry name" value="EGF"/>
</dbReference>
<evidence type="ECO:0000256" key="6">
    <source>
        <dbReference type="SAM" id="SignalP"/>
    </source>
</evidence>
<gene>
    <name evidence="9" type="ORF">AV274_4978</name>
</gene>
<comment type="caution">
    <text evidence="4">Lacks conserved residue(s) required for the propagation of feature annotation.</text>
</comment>
<evidence type="ECO:0000259" key="8">
    <source>
        <dbReference type="PROSITE" id="PS50966"/>
    </source>
</evidence>
<comment type="caution">
    <text evidence="9">The sequence shown here is derived from an EMBL/GenBank/DDBJ whole genome shotgun (WGS) entry which is preliminary data.</text>
</comment>
<feature type="domain" description="SWIM-type" evidence="8">
    <location>
        <begin position="165"/>
        <end position="192"/>
    </location>
</feature>
<sequence>MIPVLLFIGFSLSAATIIGGKECTKNVQCGIPAADLEQSREVTDSLSGQCLNGKCSCYDGFGCNNCGARMVLDDYGDYTTIRALIDGSTNSVDICDVQWGGGYCTEDSECHGKGLCIENQCVCYSNWLCPYCEMGLNEDILIGATCGDYVHGGGRCYDDEDCNGKGVCLDGTCTCNSGYVCSHCSALALDVIRGNTVCPCDRVNCGKHGVCQGGVCICEAGFKGQFCNVCDSLDCGEHGVCSLALGGQCVCDPGYSGTLCDTQPRGSKPCEEDTDCGNGVGGICNPTTHTCECYKGWTCPACDKIGKECNAAAMVHGGGACASNKDCGNFGPDFDNPEKTGGKCEGGMCVCFEGYTCPHCTTGGSPESVVKGDLQCKDGAVRSGVCVGMLALLGWVAYMLL</sequence>
<dbReference type="Proteomes" id="UP000078348">
    <property type="component" value="Unassembled WGS sequence"/>
</dbReference>
<protein>
    <submittedName>
        <fullName evidence="9">Tenascin major</fullName>
    </submittedName>
</protein>
<feature type="signal peptide" evidence="6">
    <location>
        <begin position="1"/>
        <end position="15"/>
    </location>
</feature>
<proteinExistence type="predicted"/>
<evidence type="ECO:0000259" key="7">
    <source>
        <dbReference type="PROSITE" id="PS50026"/>
    </source>
</evidence>
<keyword evidence="6" id="KW-0732">Signal</keyword>
<dbReference type="Gene3D" id="2.170.300.10">
    <property type="entry name" value="Tie2 ligand-binding domain superfamily"/>
    <property type="match status" value="1"/>
</dbReference>
<keyword evidence="10" id="KW-1185">Reference proteome</keyword>
<keyword evidence="3 4" id="KW-1015">Disulfide bond</keyword>
<reference evidence="9 10" key="1">
    <citation type="submission" date="2016-05" db="EMBL/GenBank/DDBJ databases">
        <title>Nuclear genome of Blastocystis sp. subtype 1 NandII.</title>
        <authorList>
            <person name="Gentekaki E."/>
            <person name="Curtis B."/>
            <person name="Stairs C."/>
            <person name="Eme L."/>
            <person name="Herman E."/>
            <person name="Klimes V."/>
            <person name="Arias M.C."/>
            <person name="Elias M."/>
            <person name="Hilliou F."/>
            <person name="Klute M."/>
            <person name="Malik S.-B."/>
            <person name="Pightling A."/>
            <person name="Rachubinski R."/>
            <person name="Salas D."/>
            <person name="Schlacht A."/>
            <person name="Suga H."/>
            <person name="Archibald J."/>
            <person name="Ball S.G."/>
            <person name="Clark G."/>
            <person name="Dacks J."/>
            <person name="Van Der Giezen M."/>
            <person name="Tsaousis A."/>
            <person name="Roger A."/>
        </authorList>
    </citation>
    <scope>NUCLEOTIDE SEQUENCE [LARGE SCALE GENOMIC DNA]</scope>
    <source>
        <strain evidence="10">ATCC 50177 / NandII</strain>
    </source>
</reference>
<evidence type="ECO:0000256" key="5">
    <source>
        <dbReference type="PROSITE-ProRule" id="PRU00325"/>
    </source>
</evidence>
<keyword evidence="5" id="KW-0863">Zinc-finger</keyword>
<feature type="domain" description="EGF-like" evidence="7">
    <location>
        <begin position="228"/>
        <end position="261"/>
    </location>
</feature>
<dbReference type="AlphaFoldDB" id="A0A196S8E6"/>
<keyword evidence="2" id="KW-0677">Repeat</keyword>
<dbReference type="EMBL" id="LXWW01000421">
    <property type="protein sequence ID" value="OAO13303.1"/>
    <property type="molecule type" value="Genomic_DNA"/>
</dbReference>
<dbReference type="OrthoDB" id="6510177at2759"/>
<dbReference type="Gene3D" id="2.10.25.10">
    <property type="entry name" value="Laminin"/>
    <property type="match status" value="1"/>
</dbReference>
<evidence type="ECO:0000313" key="9">
    <source>
        <dbReference type="EMBL" id="OAO13303.1"/>
    </source>
</evidence>
<dbReference type="PROSITE" id="PS50966">
    <property type="entry name" value="ZF_SWIM"/>
    <property type="match status" value="1"/>
</dbReference>
<feature type="chain" id="PRO_5012565645" evidence="6">
    <location>
        <begin position="16"/>
        <end position="401"/>
    </location>
</feature>
<keyword evidence="1 4" id="KW-0245">EGF-like domain</keyword>
<evidence type="ECO:0000256" key="2">
    <source>
        <dbReference type="ARBA" id="ARBA00022737"/>
    </source>
</evidence>
<dbReference type="PANTHER" id="PTHR11219">
    <property type="entry name" value="TENEURIN AND N-ACETYLGLUCOSAMINE-1-PHOSPHODIESTER ALPHA-N-ACETYLGLUCOSAMINIDASE"/>
    <property type="match status" value="1"/>
</dbReference>
<keyword evidence="5" id="KW-0862">Zinc</keyword>
<accession>A0A196S8E6</accession>
<evidence type="ECO:0000313" key="10">
    <source>
        <dbReference type="Proteomes" id="UP000078348"/>
    </source>
</evidence>
<dbReference type="PROSITE" id="PS01186">
    <property type="entry name" value="EGF_2"/>
    <property type="match status" value="2"/>
</dbReference>
<organism evidence="9 10">
    <name type="scientific">Blastocystis sp. subtype 1 (strain ATCC 50177 / NandII)</name>
    <dbReference type="NCBI Taxonomy" id="478820"/>
    <lineage>
        <taxon>Eukaryota</taxon>
        <taxon>Sar</taxon>
        <taxon>Stramenopiles</taxon>
        <taxon>Bigyra</taxon>
        <taxon>Opalozoa</taxon>
        <taxon>Opalinata</taxon>
        <taxon>Blastocystidae</taxon>
        <taxon>Blastocystis</taxon>
    </lineage>
</organism>
<dbReference type="PROSITE" id="PS50026">
    <property type="entry name" value="EGF_3"/>
    <property type="match status" value="1"/>
</dbReference>
<dbReference type="InterPro" id="IPR007527">
    <property type="entry name" value="Znf_SWIM"/>
</dbReference>